<dbReference type="Pfam" id="PF12804">
    <property type="entry name" value="NTP_transf_3"/>
    <property type="match status" value="1"/>
</dbReference>
<dbReference type="GO" id="GO:0016779">
    <property type="term" value="F:nucleotidyltransferase activity"/>
    <property type="evidence" value="ECO:0007669"/>
    <property type="project" value="UniProtKB-ARBA"/>
</dbReference>
<proteinExistence type="predicted"/>
<feature type="domain" description="MobA-like NTP transferase" evidence="1">
    <location>
        <begin position="18"/>
        <end position="181"/>
    </location>
</feature>
<dbReference type="EMBL" id="RSCJ01000009">
    <property type="protein sequence ID" value="RUR81882.1"/>
    <property type="molecule type" value="Genomic_DNA"/>
</dbReference>
<sequence length="215" mass="23255">MTITDPQVETAKPNVAIILLAAGASTRMGVPKQLLTFEGRSLVNRTIESAIASVCKPVVVVLGANCQQIRAQINQTSVEVIENPEWKLGMGTSIKSGILSLSKCLERIDAVILAVCDQPFFSTEIINNLVAAYCSTGKPIVASHYAETIGVPALFSHKFFSELAALRETVGAKYLIEKHLSEVSCVPFPLGKIDIDTPQDYEQLQGMHSANLLEK</sequence>
<evidence type="ECO:0000313" key="3">
    <source>
        <dbReference type="Proteomes" id="UP000268857"/>
    </source>
</evidence>
<evidence type="ECO:0000313" key="2">
    <source>
        <dbReference type="EMBL" id="RUR81882.1"/>
    </source>
</evidence>
<dbReference type="SUPFAM" id="SSF53448">
    <property type="entry name" value="Nucleotide-diphospho-sugar transferases"/>
    <property type="match status" value="1"/>
</dbReference>
<dbReference type="PANTHER" id="PTHR43777">
    <property type="entry name" value="MOLYBDENUM COFACTOR CYTIDYLYLTRANSFERASE"/>
    <property type="match status" value="1"/>
</dbReference>
<keyword evidence="3" id="KW-1185">Reference proteome</keyword>
<dbReference type="CDD" id="cd04182">
    <property type="entry name" value="GT_2_like_f"/>
    <property type="match status" value="1"/>
</dbReference>
<dbReference type="RefSeq" id="WP_016875172.1">
    <property type="nucleotide sequence ID" value="NZ_AJLN01000104.1"/>
</dbReference>
<dbReference type="OrthoDB" id="285216at2"/>
<organism evidence="2 3">
    <name type="scientific">Chlorogloeopsis fritschii PCC 6912</name>
    <dbReference type="NCBI Taxonomy" id="211165"/>
    <lineage>
        <taxon>Bacteria</taxon>
        <taxon>Bacillati</taxon>
        <taxon>Cyanobacteriota</taxon>
        <taxon>Cyanophyceae</taxon>
        <taxon>Nostocales</taxon>
        <taxon>Chlorogloeopsidaceae</taxon>
        <taxon>Chlorogloeopsis</taxon>
    </lineage>
</organism>
<keyword evidence="2" id="KW-0808">Transferase</keyword>
<dbReference type="Proteomes" id="UP000268857">
    <property type="component" value="Unassembled WGS sequence"/>
</dbReference>
<gene>
    <name evidence="2" type="ORF">PCC6912_27510</name>
</gene>
<accession>A0A3S1FMW6</accession>
<dbReference type="InterPro" id="IPR025877">
    <property type="entry name" value="MobA-like_NTP_Trfase"/>
</dbReference>
<dbReference type="Gene3D" id="3.90.550.10">
    <property type="entry name" value="Spore Coat Polysaccharide Biosynthesis Protein SpsA, Chain A"/>
    <property type="match status" value="1"/>
</dbReference>
<comment type="caution">
    <text evidence="2">The sequence shown here is derived from an EMBL/GenBank/DDBJ whole genome shotgun (WGS) entry which is preliminary data.</text>
</comment>
<evidence type="ECO:0000259" key="1">
    <source>
        <dbReference type="Pfam" id="PF12804"/>
    </source>
</evidence>
<dbReference type="STRING" id="211165.GCA_000317285_04270"/>
<name>A0A3S1FMW6_CHLFR</name>
<reference evidence="2 3" key="1">
    <citation type="journal article" date="2019" name="Genome Biol. Evol.">
        <title>Day and night: Metabolic profiles and evolutionary relationships of six axenic non-marine cyanobacteria.</title>
        <authorList>
            <person name="Will S.E."/>
            <person name="Henke P."/>
            <person name="Boedeker C."/>
            <person name="Huang S."/>
            <person name="Brinkmann H."/>
            <person name="Rohde M."/>
            <person name="Jarek M."/>
            <person name="Friedl T."/>
            <person name="Seufert S."/>
            <person name="Schumacher M."/>
            <person name="Overmann J."/>
            <person name="Neumann-Schaal M."/>
            <person name="Petersen J."/>
        </authorList>
    </citation>
    <scope>NUCLEOTIDE SEQUENCE [LARGE SCALE GENOMIC DNA]</scope>
    <source>
        <strain evidence="2 3">PCC 6912</strain>
    </source>
</reference>
<dbReference type="InterPro" id="IPR029044">
    <property type="entry name" value="Nucleotide-diphossugar_trans"/>
</dbReference>
<dbReference type="PANTHER" id="PTHR43777:SF1">
    <property type="entry name" value="MOLYBDENUM COFACTOR CYTIDYLYLTRANSFERASE"/>
    <property type="match status" value="1"/>
</dbReference>
<dbReference type="AlphaFoldDB" id="A0A3S1FMW6"/>
<protein>
    <submittedName>
        <fullName evidence="2">Glycosyl transferase</fullName>
    </submittedName>
</protein>